<dbReference type="EMBL" id="WNTK01001436">
    <property type="protein sequence ID" value="KAG9467371.1"/>
    <property type="molecule type" value="Genomic_DNA"/>
</dbReference>
<gene>
    <name evidence="1" type="ORF">GDO78_015077</name>
</gene>
<protein>
    <submittedName>
        <fullName evidence="1">Uncharacterized protein</fullName>
    </submittedName>
</protein>
<sequence length="127" mass="14651">MRRLPRPEAFGAAYRELLAYPHCTFITFIATRKEGHEIVYYYYTDCLHAKSCRENQPEHASQAEISNLWPYRRTTNPSTPGYRDTQSCRPANGSCKISSHVPRIAVDCLDRYYTAFPLKIKSSNTNP</sequence>
<proteinExistence type="predicted"/>
<reference evidence="1" key="1">
    <citation type="thesis" date="2020" institute="ProQuest LLC" country="789 East Eisenhower Parkway, Ann Arbor, MI, USA">
        <title>Comparative Genomics and Chromosome Evolution.</title>
        <authorList>
            <person name="Mudd A.B."/>
        </authorList>
    </citation>
    <scope>NUCLEOTIDE SEQUENCE</scope>
    <source>
        <strain evidence="1">HN-11 Male</strain>
        <tissue evidence="1">Kidney and liver</tissue>
    </source>
</reference>
<comment type="caution">
    <text evidence="1">The sequence shown here is derived from an EMBL/GenBank/DDBJ whole genome shotgun (WGS) entry which is preliminary data.</text>
</comment>
<accession>A0A8J6EE47</accession>
<evidence type="ECO:0000313" key="1">
    <source>
        <dbReference type="EMBL" id="KAG9467371.1"/>
    </source>
</evidence>
<dbReference type="AlphaFoldDB" id="A0A8J6EE47"/>
<name>A0A8J6EE47_ELECQ</name>
<dbReference type="Proteomes" id="UP000770717">
    <property type="component" value="Unassembled WGS sequence"/>
</dbReference>
<evidence type="ECO:0000313" key="2">
    <source>
        <dbReference type="Proteomes" id="UP000770717"/>
    </source>
</evidence>
<keyword evidence="2" id="KW-1185">Reference proteome</keyword>
<organism evidence="1 2">
    <name type="scientific">Eleutherodactylus coqui</name>
    <name type="common">Puerto Rican coqui</name>
    <dbReference type="NCBI Taxonomy" id="57060"/>
    <lineage>
        <taxon>Eukaryota</taxon>
        <taxon>Metazoa</taxon>
        <taxon>Chordata</taxon>
        <taxon>Craniata</taxon>
        <taxon>Vertebrata</taxon>
        <taxon>Euteleostomi</taxon>
        <taxon>Amphibia</taxon>
        <taxon>Batrachia</taxon>
        <taxon>Anura</taxon>
        <taxon>Neobatrachia</taxon>
        <taxon>Hyloidea</taxon>
        <taxon>Eleutherodactylidae</taxon>
        <taxon>Eleutherodactylinae</taxon>
        <taxon>Eleutherodactylus</taxon>
        <taxon>Eleutherodactylus</taxon>
    </lineage>
</organism>